<evidence type="ECO:0008006" key="3">
    <source>
        <dbReference type="Google" id="ProtNLM"/>
    </source>
</evidence>
<proteinExistence type="predicted"/>
<reference evidence="1 2" key="1">
    <citation type="submission" date="2020-03" db="EMBL/GenBank/DDBJ databases">
        <title>Salinimicrobium sp. nov, isolated from SCS.</title>
        <authorList>
            <person name="Cao W.R."/>
        </authorList>
    </citation>
    <scope>NUCLEOTIDE SEQUENCE [LARGE SCALE GENOMIC DNA]</scope>
    <source>
        <strain evidence="2">J15B91</strain>
    </source>
</reference>
<accession>A0ABX1D0P6</accession>
<gene>
    <name evidence="1" type="ORF">HC175_14130</name>
</gene>
<protein>
    <recommendedName>
        <fullName evidence="3">Leucine-rich repeat domain-containing protein</fullName>
    </recommendedName>
</protein>
<dbReference type="PROSITE" id="PS51257">
    <property type="entry name" value="PROKAR_LIPOPROTEIN"/>
    <property type="match status" value="1"/>
</dbReference>
<dbReference type="Proteomes" id="UP000703674">
    <property type="component" value="Unassembled WGS sequence"/>
</dbReference>
<dbReference type="Gene3D" id="3.80.10.10">
    <property type="entry name" value="Ribonuclease Inhibitor"/>
    <property type="match status" value="1"/>
</dbReference>
<dbReference type="SUPFAM" id="SSF52058">
    <property type="entry name" value="L domain-like"/>
    <property type="match status" value="1"/>
</dbReference>
<organism evidence="1 2">
    <name type="scientific">Salinimicrobium oceani</name>
    <dbReference type="NCBI Taxonomy" id="2722702"/>
    <lineage>
        <taxon>Bacteria</taxon>
        <taxon>Pseudomonadati</taxon>
        <taxon>Bacteroidota</taxon>
        <taxon>Flavobacteriia</taxon>
        <taxon>Flavobacteriales</taxon>
        <taxon>Flavobacteriaceae</taxon>
        <taxon>Salinimicrobium</taxon>
    </lineage>
</organism>
<dbReference type="InterPro" id="IPR032675">
    <property type="entry name" value="LRR_dom_sf"/>
</dbReference>
<evidence type="ECO:0000313" key="1">
    <source>
        <dbReference type="EMBL" id="NJW54055.1"/>
    </source>
</evidence>
<keyword evidence="2" id="KW-1185">Reference proteome</keyword>
<sequence length="319" mass="35563">MKKNLLLGLLFSTIVVSFSCEPEGSGGGDPNLQQEDIISIPDAEFKNVLIHTNSIDTNGDHIGDSTIDLNNDNEIQRSEAEAVTGLIMNYNYFGIGRLVDFAGIENFNNLLYLKITGLGEASGGSINGDELLSYDFSALKKLEYLEFNNVVTNFSNTLNLSGLPNLKHLKLINDRPYYEVFTDENIALPVNFINVDLQGTENLLELEMINSFLKINFCEVPALRKLNMSYLEGGEPEVFDFHCLTQLEWLDISENLIKSLILKNSSVTNTLIANDIGASNMGNYPFVEYICLDDIPEELEQIVSLRDESTVVDSKCSFQ</sequence>
<evidence type="ECO:0000313" key="2">
    <source>
        <dbReference type="Proteomes" id="UP000703674"/>
    </source>
</evidence>
<name>A0ABX1D0P6_9FLAO</name>
<dbReference type="RefSeq" id="WP_168139145.1">
    <property type="nucleotide sequence ID" value="NZ_JAAVJR010000011.1"/>
</dbReference>
<dbReference type="EMBL" id="JAAVJR010000011">
    <property type="protein sequence ID" value="NJW54055.1"/>
    <property type="molecule type" value="Genomic_DNA"/>
</dbReference>
<comment type="caution">
    <text evidence="1">The sequence shown here is derived from an EMBL/GenBank/DDBJ whole genome shotgun (WGS) entry which is preliminary data.</text>
</comment>